<sequence length="378" mass="43214">MPMALGPDSLDITNTNSRVKQSTGKASGNIWKKITRSNFLIKLTNWEFWPFYVFYIPVFAFWGTLILRARAVFFFSAANPSIENGGMLGESKIKILNAIPAELKPTTIYCQPDISKKHLLKTLDEHNIHYPFILKPDIGERGSFVEKIQDEKELEDYLCKIKVPFLAQDYIDYPIEMGVFYYRYPSQAKGKVSSIVLKKMLGVVGDGTKTIKELMLMNPRAKLQLSSLEKVWGDQLEQVLPYGEEKELESIGNHCRGTAFLNGNDLINDQLHQVFDQICKSIPGFYFGRFDMRCRSIDDLYKGRGIKIMELNGAGSEPAHIYQPGTSIFTAYRDIFHHLSVLLKISKENHKSGVPYMTLKEGFREIKKLRAYNKLKNA</sequence>
<proteinExistence type="predicted"/>
<feature type="transmembrane region" description="Helical" evidence="2">
    <location>
        <begin position="48"/>
        <end position="67"/>
    </location>
</feature>
<evidence type="ECO:0000313" key="3">
    <source>
        <dbReference type="EMBL" id="MDN5215636.1"/>
    </source>
</evidence>
<keyword evidence="4" id="KW-1185">Reference proteome</keyword>
<protein>
    <recommendedName>
        <fullName evidence="5">ATP-grasp domain-containing protein</fullName>
    </recommendedName>
</protein>
<dbReference type="EMBL" id="JAUJEB010000007">
    <property type="protein sequence ID" value="MDN5215636.1"/>
    <property type="molecule type" value="Genomic_DNA"/>
</dbReference>
<evidence type="ECO:0008006" key="5">
    <source>
        <dbReference type="Google" id="ProtNLM"/>
    </source>
</evidence>
<evidence type="ECO:0000256" key="1">
    <source>
        <dbReference type="SAM" id="MobiDB-lite"/>
    </source>
</evidence>
<organism evidence="3 4">
    <name type="scientific">Agaribacillus aureus</name>
    <dbReference type="NCBI Taxonomy" id="3051825"/>
    <lineage>
        <taxon>Bacteria</taxon>
        <taxon>Pseudomonadati</taxon>
        <taxon>Bacteroidota</taxon>
        <taxon>Cytophagia</taxon>
        <taxon>Cytophagales</taxon>
        <taxon>Splendidivirgaceae</taxon>
        <taxon>Agaribacillus</taxon>
    </lineage>
</organism>
<gene>
    <name evidence="3" type="ORF">QQ020_26400</name>
</gene>
<dbReference type="SUPFAM" id="SSF56059">
    <property type="entry name" value="Glutathione synthetase ATP-binding domain-like"/>
    <property type="match status" value="1"/>
</dbReference>
<name>A0ABT8LF05_9BACT</name>
<keyword evidence="2" id="KW-1133">Transmembrane helix</keyword>
<dbReference type="RefSeq" id="WP_346760974.1">
    <property type="nucleotide sequence ID" value="NZ_JAUJEB010000007.1"/>
</dbReference>
<comment type="caution">
    <text evidence="3">The sequence shown here is derived from an EMBL/GenBank/DDBJ whole genome shotgun (WGS) entry which is preliminary data.</text>
</comment>
<accession>A0ABT8LF05</accession>
<keyword evidence="2" id="KW-0472">Membrane</keyword>
<evidence type="ECO:0000256" key="2">
    <source>
        <dbReference type="SAM" id="Phobius"/>
    </source>
</evidence>
<reference evidence="3" key="1">
    <citation type="submission" date="2023-06" db="EMBL/GenBank/DDBJ databases">
        <title>Genomic of Agaribacillus aureum.</title>
        <authorList>
            <person name="Wang G."/>
        </authorList>
    </citation>
    <scope>NUCLEOTIDE SEQUENCE</scope>
    <source>
        <strain evidence="3">BMA12</strain>
    </source>
</reference>
<evidence type="ECO:0000313" key="4">
    <source>
        <dbReference type="Proteomes" id="UP001172083"/>
    </source>
</evidence>
<feature type="compositionally biased region" description="Polar residues" evidence="1">
    <location>
        <begin position="11"/>
        <end position="22"/>
    </location>
</feature>
<dbReference type="Proteomes" id="UP001172083">
    <property type="component" value="Unassembled WGS sequence"/>
</dbReference>
<feature type="region of interest" description="Disordered" evidence="1">
    <location>
        <begin position="1"/>
        <end position="22"/>
    </location>
</feature>
<keyword evidence="2" id="KW-0812">Transmembrane</keyword>